<feature type="repeat" description="TPR" evidence="3">
    <location>
        <begin position="548"/>
        <end position="581"/>
    </location>
</feature>
<evidence type="ECO:0000256" key="2">
    <source>
        <dbReference type="ARBA" id="ARBA00022803"/>
    </source>
</evidence>
<dbReference type="PROSITE" id="PS50005">
    <property type="entry name" value="TPR"/>
    <property type="match status" value="5"/>
</dbReference>
<evidence type="ECO:0000256" key="4">
    <source>
        <dbReference type="SAM" id="MobiDB-lite"/>
    </source>
</evidence>
<comment type="caution">
    <text evidence="5">The sequence shown here is derived from an EMBL/GenBank/DDBJ whole genome shotgun (WGS) entry which is preliminary data.</text>
</comment>
<feature type="repeat" description="TPR" evidence="3">
    <location>
        <begin position="722"/>
        <end position="755"/>
    </location>
</feature>
<feature type="compositionally biased region" description="Polar residues" evidence="4">
    <location>
        <begin position="1"/>
        <end position="19"/>
    </location>
</feature>
<dbReference type="Proteomes" id="UP001530400">
    <property type="component" value="Unassembled WGS sequence"/>
</dbReference>
<dbReference type="PANTHER" id="PTHR45641:SF19">
    <property type="entry name" value="NEPHROCYSTIN-3"/>
    <property type="match status" value="1"/>
</dbReference>
<gene>
    <name evidence="5" type="ORF">ACHAWO_010098</name>
</gene>
<evidence type="ECO:0000313" key="6">
    <source>
        <dbReference type="Proteomes" id="UP001530400"/>
    </source>
</evidence>
<dbReference type="PANTHER" id="PTHR45641">
    <property type="entry name" value="TETRATRICOPEPTIDE REPEAT PROTEIN (AFU_ORTHOLOGUE AFUA_6G03870)"/>
    <property type="match status" value="1"/>
</dbReference>
<dbReference type="SUPFAM" id="SSF48452">
    <property type="entry name" value="TPR-like"/>
    <property type="match status" value="3"/>
</dbReference>
<evidence type="ECO:0008006" key="7">
    <source>
        <dbReference type="Google" id="ProtNLM"/>
    </source>
</evidence>
<feature type="repeat" description="TPR" evidence="3">
    <location>
        <begin position="680"/>
        <end position="713"/>
    </location>
</feature>
<dbReference type="Pfam" id="PF13424">
    <property type="entry name" value="TPR_12"/>
    <property type="match status" value="5"/>
</dbReference>
<keyword evidence="2 3" id="KW-0802">TPR repeat</keyword>
<name>A0ABD3QQT1_9STRA</name>
<keyword evidence="6" id="KW-1185">Reference proteome</keyword>
<dbReference type="InterPro" id="IPR011990">
    <property type="entry name" value="TPR-like_helical_dom_sf"/>
</dbReference>
<proteinExistence type="predicted"/>
<evidence type="ECO:0000256" key="3">
    <source>
        <dbReference type="PROSITE-ProRule" id="PRU00339"/>
    </source>
</evidence>
<evidence type="ECO:0000256" key="1">
    <source>
        <dbReference type="ARBA" id="ARBA00022737"/>
    </source>
</evidence>
<dbReference type="SMART" id="SM00028">
    <property type="entry name" value="TPR"/>
    <property type="match status" value="13"/>
</dbReference>
<evidence type="ECO:0000313" key="5">
    <source>
        <dbReference type="EMBL" id="KAL3802750.1"/>
    </source>
</evidence>
<reference evidence="5 6" key="1">
    <citation type="submission" date="2024-10" db="EMBL/GenBank/DDBJ databases">
        <title>Updated reference genomes for cyclostephanoid diatoms.</title>
        <authorList>
            <person name="Roberts W.R."/>
            <person name="Alverson A.J."/>
        </authorList>
    </citation>
    <scope>NUCLEOTIDE SEQUENCE [LARGE SCALE GENOMIC DNA]</scope>
    <source>
        <strain evidence="5 6">AJA010-31</strain>
    </source>
</reference>
<sequence>MVTAQNVQIQAENTVSSSPAVAPRKMVASSSVALPASREGNSPKEPTSSSSRPNNKRSSIDNAFFNAIARRRISTSLNDTSHSQPVTVAHDVVTTTSSTHNLSSATSSLPEEWLYHPMMLYPHTIQVFSPILHPLPFAPSAIALHNNTVLKTIQSIIEWNDTAVDRYRMDEYDGALQALRQGQVLRESLESLVNPIQSNVFIPSSTYTSSSWAAYKSDAATKVEDQASVGRCSYIYQRMDFDEGMHSYKAMEKIDGNNVIEFEEVNGLTSIQVRHDVIQATLVFNVGQVHRRRGEFDVAASIYENALGMLTSVDFDQYELLISILHNIGQLQYRRGELSSAMETYDLALSHAKSMPDGTVHVAAALNCLGVLHYHANSSDSDDEKEDLSAMDDSSTEKAMELFQEALALRKQCLGPDHVDVATTLNNIGRIHVQGDQFDQALVYYQDALRIRRISLGANSLDYAATAFNAGQSLHQKGEMNEAIELYHEFLRVATMKFGKSHRDVAVVLSGIAQIHQEQKNYDKALELYEESLTAGKAALGENHSEIAMLLNRMGNFHFERERLADALKCYRRGLRIEKKVLPPDHPNIIVTYSNLGEIHRQRNEWDEAATMYSEALEILKKKHDGADNAEVATTLNTIGLINDQRGDSCTSLRYLRDALAMRRRLVAGGGSDQSNLDVAATLVYIGTILYRRTQFHAAIELFTESLELRQKFLGKDHRDTAFVMYNIALVHQQRGDYEKSIEFYTETLRIEKVVLGEKHKDVCMTLFKLGEANKNAGKSAEALQCFQKSLEIERGLSNNPSPVVGRRHQSSSPDPAAMARTLTEIGNIHLANGDVVPMMDAFNEASRLYRSAGLSPHNIVVSGQHAYAIDFSFPEAAPAA</sequence>
<dbReference type="Pfam" id="PF13181">
    <property type="entry name" value="TPR_8"/>
    <property type="match status" value="1"/>
</dbReference>
<feature type="repeat" description="TPR" evidence="3">
    <location>
        <begin position="422"/>
        <end position="455"/>
    </location>
</feature>
<dbReference type="Gene3D" id="1.25.40.10">
    <property type="entry name" value="Tetratricopeptide repeat domain"/>
    <property type="match status" value="5"/>
</dbReference>
<feature type="region of interest" description="Disordered" evidence="4">
    <location>
        <begin position="1"/>
        <end position="60"/>
    </location>
</feature>
<feature type="compositionally biased region" description="Low complexity" evidence="4">
    <location>
        <begin position="48"/>
        <end position="57"/>
    </location>
</feature>
<accession>A0ABD3QQT1</accession>
<dbReference type="EMBL" id="JALLPJ020000086">
    <property type="protein sequence ID" value="KAL3802750.1"/>
    <property type="molecule type" value="Genomic_DNA"/>
</dbReference>
<feature type="repeat" description="TPR" evidence="3">
    <location>
        <begin position="590"/>
        <end position="623"/>
    </location>
</feature>
<keyword evidence="1" id="KW-0677">Repeat</keyword>
<protein>
    <recommendedName>
        <fullName evidence="7">Kinesin light chain</fullName>
    </recommendedName>
</protein>
<organism evidence="5 6">
    <name type="scientific">Cyclotella atomus</name>
    <dbReference type="NCBI Taxonomy" id="382360"/>
    <lineage>
        <taxon>Eukaryota</taxon>
        <taxon>Sar</taxon>
        <taxon>Stramenopiles</taxon>
        <taxon>Ochrophyta</taxon>
        <taxon>Bacillariophyta</taxon>
        <taxon>Coscinodiscophyceae</taxon>
        <taxon>Thalassiosirophycidae</taxon>
        <taxon>Stephanodiscales</taxon>
        <taxon>Stephanodiscaceae</taxon>
        <taxon>Cyclotella</taxon>
    </lineage>
</organism>
<dbReference type="InterPro" id="IPR019734">
    <property type="entry name" value="TPR_rpt"/>
</dbReference>
<dbReference type="AlphaFoldDB" id="A0ABD3QQT1"/>